<dbReference type="GO" id="GO:0005330">
    <property type="term" value="F:dopamine:sodium symporter activity"/>
    <property type="evidence" value="ECO:0007669"/>
    <property type="project" value="TreeGrafter"/>
</dbReference>
<feature type="transmembrane region" description="Helical" evidence="15">
    <location>
        <begin position="281"/>
        <end position="300"/>
    </location>
</feature>
<keyword evidence="9" id="KW-0915">Sodium</keyword>
<dbReference type="GO" id="GO:0042734">
    <property type="term" value="C:presynaptic membrane"/>
    <property type="evidence" value="ECO:0007669"/>
    <property type="project" value="TreeGrafter"/>
</dbReference>
<dbReference type="GO" id="GO:0006865">
    <property type="term" value="P:amino acid transport"/>
    <property type="evidence" value="ECO:0007669"/>
    <property type="project" value="TreeGrafter"/>
</dbReference>
<dbReference type="InterPro" id="IPR000175">
    <property type="entry name" value="Na/ntran_symport"/>
</dbReference>
<keyword evidence="3" id="KW-1003">Cell membrane</keyword>
<evidence type="ECO:0000256" key="11">
    <source>
        <dbReference type="ARBA" id="ARBA00023157"/>
    </source>
</evidence>
<dbReference type="GO" id="GO:0032809">
    <property type="term" value="C:neuronal cell body membrane"/>
    <property type="evidence" value="ECO:0007669"/>
    <property type="project" value="TreeGrafter"/>
</dbReference>
<evidence type="ECO:0000256" key="8">
    <source>
        <dbReference type="ARBA" id="ARBA00022989"/>
    </source>
</evidence>
<name>A0A915CKY0_9BILA</name>
<proteinExistence type="predicted"/>
<evidence type="ECO:0000313" key="17">
    <source>
        <dbReference type="WBParaSite" id="jg10237"/>
    </source>
</evidence>
<dbReference type="SUPFAM" id="SSF161070">
    <property type="entry name" value="SNF-like"/>
    <property type="match status" value="1"/>
</dbReference>
<feature type="region of interest" description="Disordered" evidence="14">
    <location>
        <begin position="189"/>
        <end position="213"/>
    </location>
</feature>
<dbReference type="InterPro" id="IPR037272">
    <property type="entry name" value="SNS_sf"/>
</dbReference>
<evidence type="ECO:0000256" key="6">
    <source>
        <dbReference type="ARBA" id="ARBA00022775"/>
    </source>
</evidence>
<dbReference type="GO" id="GO:0046872">
    <property type="term" value="F:metal ion binding"/>
    <property type="evidence" value="ECO:0007669"/>
    <property type="project" value="UniProtKB-KW"/>
</dbReference>
<keyword evidence="5" id="KW-0479">Metal-binding</keyword>
<dbReference type="GO" id="GO:0051583">
    <property type="term" value="P:dopamine uptake involved in synaptic transmission"/>
    <property type="evidence" value="ECO:0007669"/>
    <property type="project" value="TreeGrafter"/>
</dbReference>
<dbReference type="Proteomes" id="UP000887574">
    <property type="component" value="Unplaced"/>
</dbReference>
<comment type="subcellular location">
    <subcellularLocation>
        <location evidence="1">Cell membrane</location>
        <topology evidence="1">Multi-pass membrane protein</topology>
    </subcellularLocation>
</comment>
<keyword evidence="11 13" id="KW-1015">Disulfide bond</keyword>
<evidence type="ECO:0000256" key="14">
    <source>
        <dbReference type="SAM" id="MobiDB-lite"/>
    </source>
</evidence>
<dbReference type="PROSITE" id="PS50267">
    <property type="entry name" value="NA_NEUROTRAN_SYMP_3"/>
    <property type="match status" value="1"/>
</dbReference>
<evidence type="ECO:0000256" key="1">
    <source>
        <dbReference type="ARBA" id="ARBA00004651"/>
    </source>
</evidence>
<feature type="region of interest" description="Disordered" evidence="14">
    <location>
        <begin position="88"/>
        <end position="112"/>
    </location>
</feature>
<protein>
    <submittedName>
        <fullName evidence="17">Uncharacterized protein</fullName>
    </submittedName>
</protein>
<evidence type="ECO:0000313" key="16">
    <source>
        <dbReference type="Proteomes" id="UP000887574"/>
    </source>
</evidence>
<dbReference type="GO" id="GO:0015874">
    <property type="term" value="P:norepinephrine transport"/>
    <property type="evidence" value="ECO:0007669"/>
    <property type="project" value="TreeGrafter"/>
</dbReference>
<evidence type="ECO:0000256" key="2">
    <source>
        <dbReference type="ARBA" id="ARBA00022448"/>
    </source>
</evidence>
<keyword evidence="12" id="KW-0325">Glycoprotein</keyword>
<accession>A0A915CKY0</accession>
<dbReference type="Pfam" id="PF00209">
    <property type="entry name" value="SNF"/>
    <property type="match status" value="1"/>
</dbReference>
<keyword evidence="2" id="KW-0813">Transport</keyword>
<evidence type="ECO:0000256" key="3">
    <source>
        <dbReference type="ARBA" id="ARBA00022475"/>
    </source>
</evidence>
<dbReference type="WBParaSite" id="jg10237">
    <property type="protein sequence ID" value="jg10237"/>
    <property type="gene ID" value="jg10237"/>
</dbReference>
<evidence type="ECO:0000256" key="15">
    <source>
        <dbReference type="SAM" id="Phobius"/>
    </source>
</evidence>
<keyword evidence="8 15" id="KW-1133">Transmembrane helix</keyword>
<evidence type="ECO:0000256" key="13">
    <source>
        <dbReference type="PIRSR" id="PIRSR600175-2"/>
    </source>
</evidence>
<reference evidence="17" key="1">
    <citation type="submission" date="2022-11" db="UniProtKB">
        <authorList>
            <consortium name="WormBaseParasite"/>
        </authorList>
    </citation>
    <scope>IDENTIFICATION</scope>
</reference>
<sequence>MPQIQTQPSPPEAVIGLGNKSSSSYYNRGSKGHFILSTTCNKSAAGEDVLDSARMTATFVCYDNPDDVLLNDQNARFISRNPMGSILPCNRQPAGTTSSTTSSGSSTIATPRRNSYVGSIRNHMGSIVDYCSTTTTTTTKFSSANTASSNLVDNYHLQQPINESNGEDEDSSKPLLVVVEHRYMDEHETLTSTTGTTQPAGCINTNDDEDDEEEGGREWIWQMSGDFLICALKWRRHPFVLHGVGFGPVPQERSNNYLGRICPLFKGIGYCVIMTAFYTDFFYNVIIAYALHFFFASFTTKLPWSSCSNSYNSPACYEPSWSDIGSTHCATTPRIFTVSNITNVTYSLFLLLRNTFTNTFLACMKQESLMLT</sequence>
<dbReference type="PROSITE" id="PS00754">
    <property type="entry name" value="NA_NEUROTRAN_SYMP_2"/>
    <property type="match status" value="1"/>
</dbReference>
<dbReference type="AlphaFoldDB" id="A0A915CKY0"/>
<keyword evidence="4 15" id="KW-0812">Transmembrane</keyword>
<dbReference type="PANTHER" id="PTHR11616">
    <property type="entry name" value="SODIUM/CHLORIDE DEPENDENT TRANSPORTER"/>
    <property type="match status" value="1"/>
</dbReference>
<keyword evidence="10 15" id="KW-0472">Membrane</keyword>
<organism evidence="16 17">
    <name type="scientific">Ditylenchus dipsaci</name>
    <dbReference type="NCBI Taxonomy" id="166011"/>
    <lineage>
        <taxon>Eukaryota</taxon>
        <taxon>Metazoa</taxon>
        <taxon>Ecdysozoa</taxon>
        <taxon>Nematoda</taxon>
        <taxon>Chromadorea</taxon>
        <taxon>Rhabditida</taxon>
        <taxon>Tylenchina</taxon>
        <taxon>Tylenchomorpha</taxon>
        <taxon>Sphaerularioidea</taxon>
        <taxon>Anguinidae</taxon>
        <taxon>Anguininae</taxon>
        <taxon>Ditylenchus</taxon>
    </lineage>
</organism>
<evidence type="ECO:0000256" key="7">
    <source>
        <dbReference type="ARBA" id="ARBA00022847"/>
    </source>
</evidence>
<feature type="compositionally biased region" description="Low complexity" evidence="14">
    <location>
        <begin position="95"/>
        <end position="107"/>
    </location>
</feature>
<evidence type="ECO:0000256" key="5">
    <source>
        <dbReference type="ARBA" id="ARBA00022723"/>
    </source>
</evidence>
<dbReference type="GO" id="GO:0030424">
    <property type="term" value="C:axon"/>
    <property type="evidence" value="ECO:0007669"/>
    <property type="project" value="TreeGrafter"/>
</dbReference>
<evidence type="ECO:0000256" key="12">
    <source>
        <dbReference type="ARBA" id="ARBA00023180"/>
    </source>
</evidence>
<evidence type="ECO:0000256" key="9">
    <source>
        <dbReference type="ARBA" id="ARBA00023053"/>
    </source>
</evidence>
<evidence type="ECO:0000256" key="10">
    <source>
        <dbReference type="ARBA" id="ARBA00023136"/>
    </source>
</evidence>
<evidence type="ECO:0000256" key="4">
    <source>
        <dbReference type="ARBA" id="ARBA00022692"/>
    </source>
</evidence>
<keyword evidence="7" id="KW-0769">Symport</keyword>
<keyword evidence="16" id="KW-1185">Reference proteome</keyword>
<feature type="disulfide bond" evidence="13">
    <location>
        <begin position="307"/>
        <end position="316"/>
    </location>
</feature>
<keyword evidence="6" id="KW-0532">Neurotransmitter transport</keyword>
<dbReference type="PANTHER" id="PTHR11616:SF320">
    <property type="entry name" value="SODIUM-DEPENDENT NORADRENALINE TRANSPORTER"/>
    <property type="match status" value="1"/>
</dbReference>